<feature type="region of interest" description="Disordered" evidence="1">
    <location>
        <begin position="134"/>
        <end position="181"/>
    </location>
</feature>
<gene>
    <name evidence="2" type="ordered locus">BURPS1710b_A1431</name>
</gene>
<feature type="compositionally biased region" description="Gly residues" evidence="1">
    <location>
        <begin position="55"/>
        <end position="67"/>
    </location>
</feature>
<feature type="region of interest" description="Disordered" evidence="1">
    <location>
        <begin position="55"/>
        <end position="112"/>
    </location>
</feature>
<feature type="compositionally biased region" description="Basic residues" evidence="1">
    <location>
        <begin position="408"/>
        <end position="423"/>
    </location>
</feature>
<feature type="compositionally biased region" description="Basic residues" evidence="1">
    <location>
        <begin position="446"/>
        <end position="459"/>
    </location>
</feature>
<feature type="compositionally biased region" description="Basic and acidic residues" evidence="1">
    <location>
        <begin position="136"/>
        <end position="153"/>
    </location>
</feature>
<dbReference type="Proteomes" id="UP000002700">
    <property type="component" value="Chromosome II"/>
</dbReference>
<dbReference type="AlphaFoldDB" id="Q3JIL6"/>
<feature type="compositionally biased region" description="Low complexity" evidence="1">
    <location>
        <begin position="166"/>
        <end position="179"/>
    </location>
</feature>
<feature type="compositionally biased region" description="Basic and acidic residues" evidence="1">
    <location>
        <begin position="334"/>
        <end position="350"/>
    </location>
</feature>
<dbReference type="KEGG" id="bpm:BURPS1710b_A1431"/>
<feature type="region of interest" description="Disordered" evidence="1">
    <location>
        <begin position="322"/>
        <end position="459"/>
    </location>
</feature>
<feature type="compositionally biased region" description="Low complexity" evidence="1">
    <location>
        <begin position="358"/>
        <end position="400"/>
    </location>
</feature>
<evidence type="ECO:0000256" key="1">
    <source>
        <dbReference type="SAM" id="MobiDB-lite"/>
    </source>
</evidence>
<name>Q3JIL6_BURP1</name>
<protein>
    <submittedName>
        <fullName evidence="2">Uncharacterized protein</fullName>
    </submittedName>
</protein>
<dbReference type="EMBL" id="CP000125">
    <property type="protein sequence ID" value="ABA51715.1"/>
    <property type="molecule type" value="Genomic_DNA"/>
</dbReference>
<evidence type="ECO:0000313" key="2">
    <source>
        <dbReference type="EMBL" id="ABA51715.1"/>
    </source>
</evidence>
<organism evidence="2 3">
    <name type="scientific">Burkholderia pseudomallei (strain 1710b)</name>
    <dbReference type="NCBI Taxonomy" id="320372"/>
    <lineage>
        <taxon>Bacteria</taxon>
        <taxon>Pseudomonadati</taxon>
        <taxon>Pseudomonadota</taxon>
        <taxon>Betaproteobacteria</taxon>
        <taxon>Burkholderiales</taxon>
        <taxon>Burkholderiaceae</taxon>
        <taxon>Burkholderia</taxon>
        <taxon>pseudomallei group</taxon>
    </lineage>
</organism>
<proteinExistence type="predicted"/>
<evidence type="ECO:0000313" key="3">
    <source>
        <dbReference type="Proteomes" id="UP000002700"/>
    </source>
</evidence>
<accession>Q3JIL6</accession>
<feature type="compositionally biased region" description="Basic residues" evidence="1">
    <location>
        <begin position="267"/>
        <end position="279"/>
    </location>
</feature>
<feature type="compositionally biased region" description="Basic residues" evidence="1">
    <location>
        <begin position="154"/>
        <end position="165"/>
    </location>
</feature>
<dbReference type="EnsemblBacteria" id="ABA51715">
    <property type="protein sequence ID" value="ABA51715"/>
    <property type="gene ID" value="BURPS1710b_A1431"/>
</dbReference>
<reference evidence="2 3" key="1">
    <citation type="submission" date="2005-09" db="EMBL/GenBank/DDBJ databases">
        <authorList>
            <person name="Woods D.E."/>
            <person name="Nierman W.C."/>
        </authorList>
    </citation>
    <scope>NUCLEOTIDE SEQUENCE [LARGE SCALE GENOMIC DNA]</scope>
    <source>
        <strain evidence="2 3">1710b</strain>
    </source>
</reference>
<feature type="compositionally biased region" description="Low complexity" evidence="1">
    <location>
        <begin position="245"/>
        <end position="254"/>
    </location>
</feature>
<sequence length="459" mass="49986">MGAAIAAGTRRLRGFRFRGFRFRGFLLAASRLRVPAPTKRRSRFPRCIAAAHGPCGGAGRPVRGGVGTEPNGAGTKRARKLVPGDAHASRRHSDARRRSRPRAALDPDQSGAPRARYRWRTYALARGCGAPFHCPGDGHERPRTADLPTDRRSIARARRSRRAGGHRSAAARSRRGPAADVRAVAAGEHAGILVRRARADDARRTAVGRRRRQPPHDGRPHRTVRACVQRDRHLCRAARRRLSLRRGAAPPAAEARGRRAQSDRLPGFRRRGAARSHLRRAHVAAAVDAQAAARDVLGGGGGRDRAERRAVLRVDGARLRRARLDQPSAARRGAQPERGRTADPRADRRQAGRASVTARPHAARAGPPSRGAAFGAARMLSRSSASSSPSSPSSAASATARRPDTARSPRRGRVRSRARRFARTRPNSARAESRARLPSVPCFARPSRKSTRYCRRSAR</sequence>
<feature type="region of interest" description="Disordered" evidence="1">
    <location>
        <begin position="196"/>
        <end position="223"/>
    </location>
</feature>
<feature type="region of interest" description="Disordered" evidence="1">
    <location>
        <begin position="243"/>
        <end position="279"/>
    </location>
</feature>
<dbReference type="HOGENOM" id="CLU_595398_0_0_4"/>